<reference evidence="5" key="1">
    <citation type="journal article" date="2019" name="Int. J. Syst. Evol. Microbiol.">
        <title>The Global Catalogue of Microorganisms (GCM) 10K type strain sequencing project: providing services to taxonomists for standard genome sequencing and annotation.</title>
        <authorList>
            <consortium name="The Broad Institute Genomics Platform"/>
            <consortium name="The Broad Institute Genome Sequencing Center for Infectious Disease"/>
            <person name="Wu L."/>
            <person name="Ma J."/>
        </authorList>
    </citation>
    <scope>NUCLEOTIDE SEQUENCE [LARGE SCALE GENOMIC DNA]</scope>
    <source>
        <strain evidence="5">CGMCC 1.12707</strain>
    </source>
</reference>
<dbReference type="PANTHER" id="PTHR11092">
    <property type="entry name" value="SUGAR NUCLEOTIDE EPIMERASE RELATED"/>
    <property type="match status" value="1"/>
</dbReference>
<dbReference type="Pfam" id="PF08338">
    <property type="entry name" value="DUF1731"/>
    <property type="match status" value="1"/>
</dbReference>
<dbReference type="InterPro" id="IPR013549">
    <property type="entry name" value="DUF1731"/>
</dbReference>
<sequence length="297" mass="33719">MSMNILLTGGSGLVGSKLSKRLIENGHEVRILTREKNIEHPFYHWDKNKVDEKAFENLDGIIHLAGATISKRWTKSYKKEIYESRINTANLLYTYTEKLAPNLKFFISASGSSYYGQITSDTIFKEEDSPGNDFLGKVCIDWENAAYKFKAFKTRVVCLRTSLVLAKEGGAFDLLKKPIKMCVGANLGDGKQWMPWIHVDDLVEMYVEAVEQEQMNGSFNAAVPEKINHSTFNKTLARKMDKPFFMPNIPSALLRIVLGEMSDLILKGSRLSSEKIEKRGFVFKYPTLEKALDNLLK</sequence>
<feature type="domain" description="DUF1731" evidence="3">
    <location>
        <begin position="249"/>
        <end position="295"/>
    </location>
</feature>
<protein>
    <submittedName>
        <fullName evidence="4">NAD-dependent epimerase</fullName>
    </submittedName>
</protein>
<organism evidence="4 5">
    <name type="scientific">Chishuiella changwenlii</name>
    <dbReference type="NCBI Taxonomy" id="1434701"/>
    <lineage>
        <taxon>Bacteria</taxon>
        <taxon>Pseudomonadati</taxon>
        <taxon>Bacteroidota</taxon>
        <taxon>Flavobacteriia</taxon>
        <taxon>Flavobacteriales</taxon>
        <taxon>Weeksellaceae</taxon>
        <taxon>Chishuiella</taxon>
    </lineage>
</organism>
<dbReference type="InterPro" id="IPR036291">
    <property type="entry name" value="NAD(P)-bd_dom_sf"/>
</dbReference>
<evidence type="ECO:0000259" key="2">
    <source>
        <dbReference type="Pfam" id="PF01370"/>
    </source>
</evidence>
<evidence type="ECO:0000259" key="3">
    <source>
        <dbReference type="Pfam" id="PF08338"/>
    </source>
</evidence>
<dbReference type="Gene3D" id="3.40.50.720">
    <property type="entry name" value="NAD(P)-binding Rossmann-like Domain"/>
    <property type="match status" value="1"/>
</dbReference>
<dbReference type="SUPFAM" id="SSF51735">
    <property type="entry name" value="NAD(P)-binding Rossmann-fold domains"/>
    <property type="match status" value="1"/>
</dbReference>
<comment type="similarity">
    <text evidence="1">Belongs to the NAD(P)-dependent epimerase/dehydratase family. SDR39U1 subfamily.</text>
</comment>
<feature type="domain" description="NAD-dependent epimerase/dehydratase" evidence="2">
    <location>
        <begin position="5"/>
        <end position="221"/>
    </location>
</feature>
<dbReference type="Proteomes" id="UP000650994">
    <property type="component" value="Unassembled WGS sequence"/>
</dbReference>
<keyword evidence="5" id="KW-1185">Reference proteome</keyword>
<evidence type="ECO:0000256" key="1">
    <source>
        <dbReference type="ARBA" id="ARBA00009353"/>
    </source>
</evidence>
<evidence type="ECO:0000313" key="4">
    <source>
        <dbReference type="EMBL" id="GGF02649.1"/>
    </source>
</evidence>
<dbReference type="EMBL" id="BMFL01000013">
    <property type="protein sequence ID" value="GGF02649.1"/>
    <property type="molecule type" value="Genomic_DNA"/>
</dbReference>
<gene>
    <name evidence="4" type="ORF">GCM10010984_20160</name>
</gene>
<proteinExistence type="inferred from homology"/>
<dbReference type="InterPro" id="IPR010099">
    <property type="entry name" value="SDR39U1"/>
</dbReference>
<dbReference type="Pfam" id="PF01370">
    <property type="entry name" value="Epimerase"/>
    <property type="match status" value="1"/>
</dbReference>
<dbReference type="PANTHER" id="PTHR11092:SF0">
    <property type="entry name" value="EPIMERASE FAMILY PROTEIN SDR39U1"/>
    <property type="match status" value="1"/>
</dbReference>
<comment type="caution">
    <text evidence="4">The sequence shown here is derived from an EMBL/GenBank/DDBJ whole genome shotgun (WGS) entry which is preliminary data.</text>
</comment>
<evidence type="ECO:0000313" key="5">
    <source>
        <dbReference type="Proteomes" id="UP000650994"/>
    </source>
</evidence>
<name>A0ABQ1TVS0_9FLAO</name>
<dbReference type="NCBIfam" id="TIGR01777">
    <property type="entry name" value="yfcH"/>
    <property type="match status" value="1"/>
</dbReference>
<accession>A0ABQ1TVS0</accession>
<dbReference type="InterPro" id="IPR001509">
    <property type="entry name" value="Epimerase_deHydtase"/>
</dbReference>